<dbReference type="Pfam" id="PF04542">
    <property type="entry name" value="Sigma70_r2"/>
    <property type="match status" value="1"/>
</dbReference>
<dbReference type="InterPro" id="IPR007627">
    <property type="entry name" value="RNA_pol_sigma70_r2"/>
</dbReference>
<comment type="similarity">
    <text evidence="1">Belongs to the sigma-70 factor family. ECF subfamily.</text>
</comment>
<evidence type="ECO:0000256" key="2">
    <source>
        <dbReference type="ARBA" id="ARBA00023015"/>
    </source>
</evidence>
<dbReference type="NCBIfam" id="TIGR02937">
    <property type="entry name" value="sigma70-ECF"/>
    <property type="match status" value="1"/>
</dbReference>
<keyword evidence="3" id="KW-0731">Sigma factor</keyword>
<dbReference type="InterPro" id="IPR014284">
    <property type="entry name" value="RNA_pol_sigma-70_dom"/>
</dbReference>
<dbReference type="Gene3D" id="1.10.1740.10">
    <property type="match status" value="1"/>
</dbReference>
<evidence type="ECO:0000259" key="7">
    <source>
        <dbReference type="Pfam" id="PF08281"/>
    </source>
</evidence>
<dbReference type="InterPro" id="IPR013249">
    <property type="entry name" value="RNA_pol_sigma70_r4_t2"/>
</dbReference>
<keyword evidence="2" id="KW-0805">Transcription regulation</keyword>
<dbReference type="Proteomes" id="UP000680365">
    <property type="component" value="Unassembled WGS sequence"/>
</dbReference>
<dbReference type="PANTHER" id="PTHR43133">
    <property type="entry name" value="RNA POLYMERASE ECF-TYPE SIGMA FACTO"/>
    <property type="match status" value="1"/>
</dbReference>
<reference evidence="8 9" key="1">
    <citation type="journal article" date="2021" name="Nat. Commun.">
        <title>Reductive evolution and unique predatory mode in the CPR bacterium Vampirococcus lugosii.</title>
        <authorList>
            <person name="Moreira D."/>
            <person name="Zivanovic Y."/>
            <person name="Lopez-Archilla A.I."/>
            <person name="Iniesto M."/>
            <person name="Lopez-Garcia P."/>
        </authorList>
    </citation>
    <scope>NUCLEOTIDE SEQUENCE [LARGE SCALE GENOMIC DNA]</scope>
    <source>
        <strain evidence="8">Chiprana</strain>
    </source>
</reference>
<dbReference type="RefSeq" id="WP_213348767.1">
    <property type="nucleotide sequence ID" value="NZ_JAEDAM010000019.1"/>
</dbReference>
<gene>
    <name evidence="8" type="ORF">VAMP_33n81</name>
</gene>
<accession>A0ABS5QKX2</accession>
<dbReference type="PANTHER" id="PTHR43133:SF8">
    <property type="entry name" value="RNA POLYMERASE SIGMA FACTOR HI_1459-RELATED"/>
    <property type="match status" value="1"/>
</dbReference>
<protein>
    <submittedName>
        <fullName evidence="8">ECF subfamily RNA polymerase sigma factor</fullName>
    </submittedName>
</protein>
<dbReference type="InterPro" id="IPR036388">
    <property type="entry name" value="WH-like_DNA-bd_sf"/>
</dbReference>
<evidence type="ECO:0000256" key="5">
    <source>
        <dbReference type="ARBA" id="ARBA00023163"/>
    </source>
</evidence>
<dbReference type="SUPFAM" id="SSF88659">
    <property type="entry name" value="Sigma3 and sigma4 domains of RNA polymerase sigma factors"/>
    <property type="match status" value="1"/>
</dbReference>
<dbReference type="InterPro" id="IPR013324">
    <property type="entry name" value="RNA_pol_sigma_r3/r4-like"/>
</dbReference>
<feature type="domain" description="RNA polymerase sigma factor 70 region 4 type 2" evidence="7">
    <location>
        <begin position="152"/>
        <end position="203"/>
    </location>
</feature>
<dbReference type="Gene3D" id="1.10.10.10">
    <property type="entry name" value="Winged helix-like DNA-binding domain superfamily/Winged helix DNA-binding domain"/>
    <property type="match status" value="1"/>
</dbReference>
<evidence type="ECO:0000259" key="6">
    <source>
        <dbReference type="Pfam" id="PF04542"/>
    </source>
</evidence>
<dbReference type="Pfam" id="PF08281">
    <property type="entry name" value="Sigma70_r4_2"/>
    <property type="match status" value="1"/>
</dbReference>
<evidence type="ECO:0000256" key="1">
    <source>
        <dbReference type="ARBA" id="ARBA00010641"/>
    </source>
</evidence>
<keyword evidence="5" id="KW-0804">Transcription</keyword>
<keyword evidence="4" id="KW-0238">DNA-binding</keyword>
<keyword evidence="9" id="KW-1185">Reference proteome</keyword>
<comment type="caution">
    <text evidence="8">The sequence shown here is derived from an EMBL/GenBank/DDBJ whole genome shotgun (WGS) entry which is preliminary data.</text>
</comment>
<dbReference type="InterPro" id="IPR013325">
    <property type="entry name" value="RNA_pol_sigma_r2"/>
</dbReference>
<sequence>MNSTINLSELFLGTCLHFFVNNFFDEQNENELLSDNEILQKIIDGNKNIFSLLLDRYSDKIYRYIFYHFNFDKKISQDLTQEVFLHVWNKLNKFDNEQKFEPWLYRLAHNCCIDWIRKNKNNLSESSLDNISYDIGEAFDENDLENNYKQKLIYQILEKLDHKSKHIIILSYFEQKSYDEIAYIIGISKGAVGTSLTRARNKLKDIINSDDVLKDALNFDL</sequence>
<proteinExistence type="inferred from homology"/>
<evidence type="ECO:0000256" key="4">
    <source>
        <dbReference type="ARBA" id="ARBA00023125"/>
    </source>
</evidence>
<evidence type="ECO:0000313" key="9">
    <source>
        <dbReference type="Proteomes" id="UP000680365"/>
    </source>
</evidence>
<dbReference type="CDD" id="cd06171">
    <property type="entry name" value="Sigma70_r4"/>
    <property type="match status" value="1"/>
</dbReference>
<organism evidence="8 9">
    <name type="scientific">Candidatus Vampirococcus lugosii</name>
    <dbReference type="NCBI Taxonomy" id="2789015"/>
    <lineage>
        <taxon>Bacteria</taxon>
        <taxon>Candidatus Absconditibacteriota</taxon>
        <taxon>Vampirococcus</taxon>
    </lineage>
</organism>
<dbReference type="EMBL" id="JAEDAM010000019">
    <property type="protein sequence ID" value="MBS8121861.1"/>
    <property type="molecule type" value="Genomic_DNA"/>
</dbReference>
<feature type="domain" description="RNA polymerase sigma-70 region 2" evidence="6">
    <location>
        <begin position="54"/>
        <end position="120"/>
    </location>
</feature>
<evidence type="ECO:0000256" key="3">
    <source>
        <dbReference type="ARBA" id="ARBA00023082"/>
    </source>
</evidence>
<dbReference type="InterPro" id="IPR039425">
    <property type="entry name" value="RNA_pol_sigma-70-like"/>
</dbReference>
<name>A0ABS5QKX2_9BACT</name>
<evidence type="ECO:0000313" key="8">
    <source>
        <dbReference type="EMBL" id="MBS8121861.1"/>
    </source>
</evidence>
<dbReference type="SUPFAM" id="SSF88946">
    <property type="entry name" value="Sigma2 domain of RNA polymerase sigma factors"/>
    <property type="match status" value="1"/>
</dbReference>